<comment type="caution">
    <text evidence="2">The sequence shown here is derived from an EMBL/GenBank/DDBJ whole genome shotgun (WGS) entry which is preliminary data.</text>
</comment>
<dbReference type="OrthoDB" id="18193at2759"/>
<dbReference type="Proteomes" id="UP000192578">
    <property type="component" value="Unassembled WGS sequence"/>
</dbReference>
<feature type="compositionally biased region" description="Polar residues" evidence="1">
    <location>
        <begin position="42"/>
        <end position="51"/>
    </location>
</feature>
<dbReference type="EMBL" id="MTYJ01000613">
    <property type="protein sequence ID" value="OWA55265.1"/>
    <property type="molecule type" value="Genomic_DNA"/>
</dbReference>
<evidence type="ECO:0000256" key="1">
    <source>
        <dbReference type="SAM" id="MobiDB-lite"/>
    </source>
</evidence>
<dbReference type="AlphaFoldDB" id="A0A9X6RPU3"/>
<sequence length="333" mass="36914">VPFSGGYQNQNGGFRNNGFRPDRNLLSPSSAASAPVHFPPNHYSSNEPFQNQLSSAPLPVATATTSLAAGTGGVAAEPNTANFTAEDFIGHRMYREAAFNIIKFGRQNDFPLEVIVFPLLCCGNSALLEKYVAKQPELQMKLMKLVELLHVDNGLNRSIVREFARDYCRPQACGLHFVKLKKIATAWVHAFNIRTPWRTRGPSPRQVPRRAQIDSSSVRLLPRPRNTLKAFTAARTVAFAKRKQTRSWPRQCRDGGQRIETWGPGGPALYTVEDSLAVPQKEIRDGLIRYHRRSFSSPLAFRDTVKVRSGTLWPASTCLADMESNAAIAPSAP</sequence>
<feature type="compositionally biased region" description="Low complexity" evidence="1">
    <location>
        <begin position="1"/>
        <end position="19"/>
    </location>
</feature>
<accession>A0A9X6RPU3</accession>
<protein>
    <submittedName>
        <fullName evidence="2">Uncharacterized protein</fullName>
    </submittedName>
</protein>
<feature type="region of interest" description="Disordered" evidence="1">
    <location>
        <begin position="1"/>
        <end position="51"/>
    </location>
</feature>
<proteinExistence type="predicted"/>
<name>A0A9X6RPU3_HYPEX</name>
<reference evidence="3" key="1">
    <citation type="submission" date="2017-01" db="EMBL/GenBank/DDBJ databases">
        <title>Comparative genomics of anhydrobiosis in the tardigrade Hypsibius dujardini.</title>
        <authorList>
            <person name="Yoshida Y."/>
            <person name="Koutsovoulos G."/>
            <person name="Laetsch D."/>
            <person name="Stevens L."/>
            <person name="Kumar S."/>
            <person name="Horikawa D."/>
            <person name="Ishino K."/>
            <person name="Komine S."/>
            <person name="Tomita M."/>
            <person name="Blaxter M."/>
            <person name="Arakawa K."/>
        </authorList>
    </citation>
    <scope>NUCLEOTIDE SEQUENCE [LARGE SCALE GENOMIC DNA]</scope>
    <source>
        <strain evidence="3">Z151</strain>
    </source>
</reference>
<evidence type="ECO:0000313" key="3">
    <source>
        <dbReference type="Proteomes" id="UP000192578"/>
    </source>
</evidence>
<evidence type="ECO:0000313" key="2">
    <source>
        <dbReference type="EMBL" id="OWA55265.1"/>
    </source>
</evidence>
<feature type="non-terminal residue" evidence="2">
    <location>
        <position position="1"/>
    </location>
</feature>
<organism evidence="2 3">
    <name type="scientific">Hypsibius exemplaris</name>
    <name type="common">Freshwater tardigrade</name>
    <dbReference type="NCBI Taxonomy" id="2072580"/>
    <lineage>
        <taxon>Eukaryota</taxon>
        <taxon>Metazoa</taxon>
        <taxon>Ecdysozoa</taxon>
        <taxon>Tardigrada</taxon>
        <taxon>Eutardigrada</taxon>
        <taxon>Parachela</taxon>
        <taxon>Hypsibioidea</taxon>
        <taxon>Hypsibiidae</taxon>
        <taxon>Hypsibius</taxon>
    </lineage>
</organism>
<gene>
    <name evidence="2" type="ORF">BV898_19651</name>
</gene>
<keyword evidence="3" id="KW-1185">Reference proteome</keyword>